<dbReference type="Proteomes" id="UP000199412">
    <property type="component" value="Unassembled WGS sequence"/>
</dbReference>
<name>A0A1G7G194_9PROT</name>
<dbReference type="EMBL" id="FNAP01000013">
    <property type="protein sequence ID" value="SDE81849.1"/>
    <property type="molecule type" value="Genomic_DNA"/>
</dbReference>
<evidence type="ECO:0000313" key="4">
    <source>
        <dbReference type="Proteomes" id="UP000199412"/>
    </source>
</evidence>
<organism evidence="3 4">
    <name type="scientific">Rhodospira trueperi</name>
    <dbReference type="NCBI Taxonomy" id="69960"/>
    <lineage>
        <taxon>Bacteria</taxon>
        <taxon>Pseudomonadati</taxon>
        <taxon>Pseudomonadota</taxon>
        <taxon>Alphaproteobacteria</taxon>
        <taxon>Rhodospirillales</taxon>
        <taxon>Rhodospirillaceae</taxon>
        <taxon>Rhodospira</taxon>
    </lineage>
</organism>
<feature type="transmembrane region" description="Helical" evidence="2">
    <location>
        <begin position="52"/>
        <end position="71"/>
    </location>
</feature>
<protein>
    <submittedName>
        <fullName evidence="3">Uncharacterized protein</fullName>
    </submittedName>
</protein>
<evidence type="ECO:0000256" key="2">
    <source>
        <dbReference type="SAM" id="Phobius"/>
    </source>
</evidence>
<sequence length="115" mass="12252">MRVFLTIILPLLTPSLLYIAWLLMRGQAAPNAGDGQEGGVVRRLGDDMPWVTLVLSGAGLALAATMTMYLLQPMGSPTSEYSPPRMENGRIIPAELRDRDADAPDASGSADALPD</sequence>
<keyword evidence="2" id="KW-0812">Transmembrane</keyword>
<gene>
    <name evidence="3" type="ORF">SAMN05421720_11334</name>
</gene>
<keyword evidence="4" id="KW-1185">Reference proteome</keyword>
<evidence type="ECO:0000313" key="3">
    <source>
        <dbReference type="EMBL" id="SDE81849.1"/>
    </source>
</evidence>
<proteinExistence type="predicted"/>
<dbReference type="AlphaFoldDB" id="A0A1G7G194"/>
<accession>A0A1G7G194</accession>
<evidence type="ECO:0000256" key="1">
    <source>
        <dbReference type="SAM" id="MobiDB-lite"/>
    </source>
</evidence>
<feature type="compositionally biased region" description="Low complexity" evidence="1">
    <location>
        <begin position="104"/>
        <end position="115"/>
    </location>
</feature>
<keyword evidence="2" id="KW-0472">Membrane</keyword>
<keyword evidence="2" id="KW-1133">Transmembrane helix</keyword>
<reference evidence="3 4" key="1">
    <citation type="submission" date="2016-10" db="EMBL/GenBank/DDBJ databases">
        <authorList>
            <person name="de Groot N.N."/>
        </authorList>
    </citation>
    <scope>NUCLEOTIDE SEQUENCE [LARGE SCALE GENOMIC DNA]</scope>
    <source>
        <strain evidence="3 4">ATCC 700224</strain>
    </source>
</reference>
<dbReference type="STRING" id="69960.SAMN05421720_11334"/>
<feature type="region of interest" description="Disordered" evidence="1">
    <location>
        <begin position="93"/>
        <end position="115"/>
    </location>
</feature>